<organism evidence="6">
    <name type="scientific">marine sediment metagenome</name>
    <dbReference type="NCBI Taxonomy" id="412755"/>
    <lineage>
        <taxon>unclassified sequences</taxon>
        <taxon>metagenomes</taxon>
        <taxon>ecological metagenomes</taxon>
    </lineage>
</organism>
<dbReference type="PANTHER" id="PTHR11070">
    <property type="entry name" value="UVRD / RECB / PCRA DNA HELICASE FAMILY MEMBER"/>
    <property type="match status" value="1"/>
</dbReference>
<dbReference type="GO" id="GO:0016787">
    <property type="term" value="F:hydrolase activity"/>
    <property type="evidence" value="ECO:0007669"/>
    <property type="project" value="UniProtKB-KW"/>
</dbReference>
<dbReference type="PANTHER" id="PTHR11070:SF2">
    <property type="entry name" value="ATP-DEPENDENT DNA HELICASE SRS2"/>
    <property type="match status" value="1"/>
</dbReference>
<evidence type="ECO:0000259" key="5">
    <source>
        <dbReference type="Pfam" id="PF13361"/>
    </source>
</evidence>
<reference evidence="6" key="1">
    <citation type="journal article" date="2014" name="Front. Microbiol.">
        <title>High frequency of phylogenetically diverse reductive dehalogenase-homologous genes in deep subseafloor sedimentary metagenomes.</title>
        <authorList>
            <person name="Kawai M."/>
            <person name="Futagami T."/>
            <person name="Toyoda A."/>
            <person name="Takaki Y."/>
            <person name="Nishi S."/>
            <person name="Hori S."/>
            <person name="Arai W."/>
            <person name="Tsubouchi T."/>
            <person name="Morono Y."/>
            <person name="Uchiyama I."/>
            <person name="Ito T."/>
            <person name="Fujiyama A."/>
            <person name="Inagaki F."/>
            <person name="Takami H."/>
        </authorList>
    </citation>
    <scope>NUCLEOTIDE SEQUENCE</scope>
    <source>
        <strain evidence="6">Expedition CK06-06</strain>
    </source>
</reference>
<evidence type="ECO:0000256" key="2">
    <source>
        <dbReference type="ARBA" id="ARBA00022801"/>
    </source>
</evidence>
<evidence type="ECO:0000256" key="3">
    <source>
        <dbReference type="ARBA" id="ARBA00022806"/>
    </source>
</evidence>
<dbReference type="GO" id="GO:0005524">
    <property type="term" value="F:ATP binding"/>
    <property type="evidence" value="ECO:0007669"/>
    <property type="project" value="UniProtKB-KW"/>
</dbReference>
<dbReference type="EMBL" id="BARS01049881">
    <property type="protein sequence ID" value="GAG37739.1"/>
    <property type="molecule type" value="Genomic_DNA"/>
</dbReference>
<evidence type="ECO:0000256" key="4">
    <source>
        <dbReference type="ARBA" id="ARBA00022840"/>
    </source>
</evidence>
<dbReference type="Gene3D" id="1.10.486.10">
    <property type="entry name" value="PCRA, domain 4"/>
    <property type="match status" value="1"/>
</dbReference>
<dbReference type="InterPro" id="IPR000212">
    <property type="entry name" value="DNA_helicase_UvrD/REP"/>
</dbReference>
<evidence type="ECO:0000313" key="6">
    <source>
        <dbReference type="EMBL" id="GAG37739.1"/>
    </source>
</evidence>
<keyword evidence="2" id="KW-0378">Hydrolase</keyword>
<dbReference type="GO" id="GO:0043138">
    <property type="term" value="F:3'-5' DNA helicase activity"/>
    <property type="evidence" value="ECO:0007669"/>
    <property type="project" value="TreeGrafter"/>
</dbReference>
<dbReference type="InterPro" id="IPR014017">
    <property type="entry name" value="DNA_helicase_UvrD-like_C"/>
</dbReference>
<protein>
    <recommendedName>
        <fullName evidence="5">UvrD-like helicase C-terminal domain-containing protein</fullName>
    </recommendedName>
</protein>
<feature type="domain" description="UvrD-like helicase C-terminal" evidence="5">
    <location>
        <begin position="26"/>
        <end position="116"/>
    </location>
</feature>
<dbReference type="GO" id="GO:0003677">
    <property type="term" value="F:DNA binding"/>
    <property type="evidence" value="ECO:0007669"/>
    <property type="project" value="InterPro"/>
</dbReference>
<dbReference type="InterPro" id="IPR027417">
    <property type="entry name" value="P-loop_NTPase"/>
</dbReference>
<dbReference type="GO" id="GO:0000725">
    <property type="term" value="P:recombinational repair"/>
    <property type="evidence" value="ECO:0007669"/>
    <property type="project" value="TreeGrafter"/>
</dbReference>
<keyword evidence="3" id="KW-0347">Helicase</keyword>
<keyword evidence="4" id="KW-0067">ATP-binding</keyword>
<dbReference type="SUPFAM" id="SSF52540">
    <property type="entry name" value="P-loop containing nucleoside triphosphate hydrolases"/>
    <property type="match status" value="1"/>
</dbReference>
<evidence type="ECO:0000256" key="1">
    <source>
        <dbReference type="ARBA" id="ARBA00022741"/>
    </source>
</evidence>
<dbReference type="Pfam" id="PF13361">
    <property type="entry name" value="UvrD_C"/>
    <property type="match status" value="1"/>
</dbReference>
<gene>
    <name evidence="6" type="ORF">S01H1_74544</name>
</gene>
<name>X0X3C8_9ZZZZ</name>
<keyword evidence="1" id="KW-0547">Nucleotide-binding</keyword>
<feature type="non-terminal residue" evidence="6">
    <location>
        <position position="1"/>
    </location>
</feature>
<comment type="caution">
    <text evidence="6">The sequence shown here is derived from an EMBL/GenBank/DDBJ whole genome shotgun (WGS) entry which is preliminary data.</text>
</comment>
<dbReference type="Gene3D" id="3.40.50.300">
    <property type="entry name" value="P-loop containing nucleotide triphosphate hydrolases"/>
    <property type="match status" value="1"/>
</dbReference>
<dbReference type="AlphaFoldDB" id="X0X3C8"/>
<proteinExistence type="predicted"/>
<sequence>LDEFASNQIDDDNLKSEVLEIFTRVLEEGDVDNLDQILKAINVSLEENEQDRQGGSINIMTMHQAKGLSADAVFIAAAEDEYIPGRAIGDQLGDERRLLYVSLTRARHFLYITHCQRRTGQQAHSGRTSGRTRRNLTSAQSTLHCWV</sequence>
<accession>X0X3C8</accession>